<feature type="transmembrane region" description="Helical" evidence="1">
    <location>
        <begin position="281"/>
        <end position="303"/>
    </location>
</feature>
<dbReference type="InterPro" id="IPR000160">
    <property type="entry name" value="GGDEF_dom"/>
</dbReference>
<dbReference type="PROSITE" id="PS50883">
    <property type="entry name" value="EAL"/>
    <property type="match status" value="1"/>
</dbReference>
<dbReference type="Pfam" id="PF00990">
    <property type="entry name" value="GGDEF"/>
    <property type="match status" value="1"/>
</dbReference>
<dbReference type="PROSITE" id="PS50887">
    <property type="entry name" value="GGDEF"/>
    <property type="match status" value="1"/>
</dbReference>
<dbReference type="InterPro" id="IPR035965">
    <property type="entry name" value="PAS-like_dom_sf"/>
</dbReference>
<evidence type="ECO:0000259" key="3">
    <source>
        <dbReference type="PROSITE" id="PS50887"/>
    </source>
</evidence>
<name>A0ABV7F9V9_9BURK</name>
<evidence type="ECO:0000313" key="4">
    <source>
        <dbReference type="EMBL" id="MFC3110507.1"/>
    </source>
</evidence>
<dbReference type="InterPro" id="IPR052155">
    <property type="entry name" value="Biofilm_reg_signaling"/>
</dbReference>
<dbReference type="Gene3D" id="3.30.450.20">
    <property type="entry name" value="PAS domain"/>
    <property type="match status" value="3"/>
</dbReference>
<dbReference type="EMBL" id="JBHRTP010000081">
    <property type="protein sequence ID" value="MFC3110507.1"/>
    <property type="molecule type" value="Genomic_DNA"/>
</dbReference>
<evidence type="ECO:0000313" key="5">
    <source>
        <dbReference type="Proteomes" id="UP001595530"/>
    </source>
</evidence>
<reference evidence="5" key="1">
    <citation type="journal article" date="2019" name="Int. J. Syst. Evol. Microbiol.">
        <title>The Global Catalogue of Microorganisms (GCM) 10K type strain sequencing project: providing services to taxonomists for standard genome sequencing and annotation.</title>
        <authorList>
            <consortium name="The Broad Institute Genomics Platform"/>
            <consortium name="The Broad Institute Genome Sequencing Center for Infectious Disease"/>
            <person name="Wu L."/>
            <person name="Ma J."/>
        </authorList>
    </citation>
    <scope>NUCLEOTIDE SEQUENCE [LARGE SCALE GENOMIC DNA]</scope>
    <source>
        <strain evidence="5">KCTC 42986</strain>
    </source>
</reference>
<dbReference type="PANTHER" id="PTHR44757">
    <property type="entry name" value="DIGUANYLATE CYCLASE DGCP"/>
    <property type="match status" value="1"/>
</dbReference>
<dbReference type="RefSeq" id="WP_390332819.1">
    <property type="nucleotide sequence ID" value="NZ_JBHRTP010000081.1"/>
</dbReference>
<dbReference type="NCBIfam" id="TIGR00254">
    <property type="entry name" value="GGDEF"/>
    <property type="match status" value="1"/>
</dbReference>
<dbReference type="CDD" id="cd01948">
    <property type="entry name" value="EAL"/>
    <property type="match status" value="1"/>
</dbReference>
<protein>
    <submittedName>
        <fullName evidence="4">EAL domain-containing protein</fullName>
    </submittedName>
</protein>
<gene>
    <name evidence="4" type="ORF">ACFOFO_21525</name>
</gene>
<dbReference type="CDD" id="cd01949">
    <property type="entry name" value="GGDEF"/>
    <property type="match status" value="1"/>
</dbReference>
<dbReference type="Gene3D" id="3.20.20.450">
    <property type="entry name" value="EAL domain"/>
    <property type="match status" value="1"/>
</dbReference>
<keyword evidence="1" id="KW-0812">Transmembrane</keyword>
<dbReference type="CDD" id="cd00130">
    <property type="entry name" value="PAS"/>
    <property type="match status" value="1"/>
</dbReference>
<accession>A0ABV7F9V9</accession>
<comment type="caution">
    <text evidence="4">The sequence shown here is derived from an EMBL/GenBank/DDBJ whole genome shotgun (WGS) entry which is preliminary data.</text>
</comment>
<keyword evidence="5" id="KW-1185">Reference proteome</keyword>
<evidence type="ECO:0000256" key="1">
    <source>
        <dbReference type="SAM" id="Phobius"/>
    </source>
</evidence>
<dbReference type="InterPro" id="IPR013656">
    <property type="entry name" value="PAS_4"/>
</dbReference>
<organism evidence="4 5">
    <name type="scientific">Undibacterium arcticum</name>
    <dbReference type="NCBI Taxonomy" id="1762892"/>
    <lineage>
        <taxon>Bacteria</taxon>
        <taxon>Pseudomonadati</taxon>
        <taxon>Pseudomonadota</taxon>
        <taxon>Betaproteobacteria</taxon>
        <taxon>Burkholderiales</taxon>
        <taxon>Oxalobacteraceae</taxon>
        <taxon>Undibacterium</taxon>
    </lineage>
</organism>
<feature type="domain" description="EAL" evidence="2">
    <location>
        <begin position="613"/>
        <end position="867"/>
    </location>
</feature>
<dbReference type="CDD" id="cd12914">
    <property type="entry name" value="PDC1_DGC_like"/>
    <property type="match status" value="1"/>
</dbReference>
<dbReference type="PANTHER" id="PTHR44757:SF2">
    <property type="entry name" value="BIOFILM ARCHITECTURE MAINTENANCE PROTEIN MBAA"/>
    <property type="match status" value="1"/>
</dbReference>
<dbReference type="InterPro" id="IPR001633">
    <property type="entry name" value="EAL_dom"/>
</dbReference>
<evidence type="ECO:0000259" key="2">
    <source>
        <dbReference type="PROSITE" id="PS50883"/>
    </source>
</evidence>
<dbReference type="InterPro" id="IPR029787">
    <property type="entry name" value="Nucleotide_cyclase"/>
</dbReference>
<dbReference type="SUPFAM" id="SSF55073">
    <property type="entry name" value="Nucleotide cyclase"/>
    <property type="match status" value="1"/>
</dbReference>
<proteinExistence type="predicted"/>
<feature type="transmembrane region" description="Helical" evidence="1">
    <location>
        <begin position="6"/>
        <end position="24"/>
    </location>
</feature>
<dbReference type="CDD" id="cd12915">
    <property type="entry name" value="PDC2_DGC_like"/>
    <property type="match status" value="1"/>
</dbReference>
<dbReference type="InterPro" id="IPR035919">
    <property type="entry name" value="EAL_sf"/>
</dbReference>
<keyword evidence="1" id="KW-1133">Transmembrane helix</keyword>
<dbReference type="Gene3D" id="3.30.70.270">
    <property type="match status" value="1"/>
</dbReference>
<dbReference type="SUPFAM" id="SSF55785">
    <property type="entry name" value="PYP-like sensor domain (PAS domain)"/>
    <property type="match status" value="1"/>
</dbReference>
<dbReference type="Pfam" id="PF00563">
    <property type="entry name" value="EAL"/>
    <property type="match status" value="1"/>
</dbReference>
<dbReference type="Proteomes" id="UP001595530">
    <property type="component" value="Unassembled WGS sequence"/>
</dbReference>
<feature type="domain" description="GGDEF" evidence="3">
    <location>
        <begin position="471"/>
        <end position="604"/>
    </location>
</feature>
<dbReference type="SMART" id="SM00052">
    <property type="entry name" value="EAL"/>
    <property type="match status" value="1"/>
</dbReference>
<dbReference type="SUPFAM" id="SSF141868">
    <property type="entry name" value="EAL domain-like"/>
    <property type="match status" value="1"/>
</dbReference>
<dbReference type="Pfam" id="PF08448">
    <property type="entry name" value="PAS_4"/>
    <property type="match status" value="1"/>
</dbReference>
<keyword evidence="1" id="KW-0472">Membrane</keyword>
<dbReference type="SMART" id="SM00267">
    <property type="entry name" value="GGDEF"/>
    <property type="match status" value="1"/>
</dbReference>
<dbReference type="InterPro" id="IPR000014">
    <property type="entry name" value="PAS"/>
</dbReference>
<dbReference type="InterPro" id="IPR043128">
    <property type="entry name" value="Rev_trsase/Diguanyl_cyclase"/>
</dbReference>
<sequence length="872" mass="96847">MLWPIAAIVIGAIVWQLVVLNLHHDKLLLEKQTRDKAEALANSYAFHLAPTLEEIDQIALHVRYDWQLSEGRLSLEQAKRAGLFPPSSIFYVAVIDRNGMPVTGTLPTHGSVSLGDREYFLFQKTATQDLLYIGPPVIGRISERSTILFSRRIFKPDGSFDGVVLVSVSPSYFTADYNDSALGINGFVGVVGDDHVIRATRTGQTVHPPTAQALISAPLFAPPAQGSALLDGNEWFADKRSRYVGWRAVNGYPLTAVVGLDTEAVLAPLRQHEAQVLSNSVWATSALAFFTLIATALSLRLAWRKHNMELMQSTYRMATEGGNEGFYIARPIRLDDGSIPDFEVIDCNHRGAEFVRHRREELIGKTILALYAGANPDRLIRILHEAMQTGAFEGEVEVPSESPVATRWVHLKILRSGDDLALTLRDISDTKAHVADLERRGNEDTLTGLPNRHWVQHYLPRAIEHAAANHLMLAILFIDLDGFKAVNDRMGHAAGDDVLRSAARRIKDAVRPHDCVVRLGGDEFVVILETLTHATDAAHVAERILYGFQDAFRLTAGIHSLGASIGISVFPDDGTDVDTLLQNADIAMYSVKTSRKRNYRFYDQRFYESLRSRLEQEAELRLAIERDQFVMYYQPRIDISTGMTSSMEALVRWAHPTKGLISPADFIPLAEETDVILSLGEMVIDKVCAQLADWEKAGKEPVPVSINVSSRQFNETDIAKILSASLTRHKIDARLIEIELTESSMMGDSQEVARALTAIRRMGIKLLVDDFGTGYSSLAQLQRLDFDLLKVDQAFTARLEKTKEGSVFFLAIITMAHALGMRVVAEGVETEAQAEILKALQCDELQGFYISMPLAPSDMEPFPLRRSLPLTA</sequence>